<dbReference type="EMBL" id="AMZH03004418">
    <property type="protein sequence ID" value="RRT69213.1"/>
    <property type="molecule type" value="Genomic_DNA"/>
</dbReference>
<dbReference type="Proteomes" id="UP000287651">
    <property type="component" value="Unassembled WGS sequence"/>
</dbReference>
<evidence type="ECO:0000313" key="1">
    <source>
        <dbReference type="EMBL" id="RRT69213.1"/>
    </source>
</evidence>
<accession>A0A426ZZ27</accession>
<protein>
    <submittedName>
        <fullName evidence="1">Uncharacterized protein</fullName>
    </submittedName>
</protein>
<sequence>MVVVVVVDENDVVIGLANVDLNIDEEEEKRLGNLHRHRRRKRREVRHLRQHRIALPPLPPLVSFCICVSTGGGRGGSVSSTSYYYVGFDQEESSLQSKFLCALKGWCNLLVGLLNQAMLNMLHLLLTVKHQRDVFSA</sequence>
<organism evidence="1 2">
    <name type="scientific">Ensete ventricosum</name>
    <name type="common">Abyssinian banana</name>
    <name type="synonym">Musa ensete</name>
    <dbReference type="NCBI Taxonomy" id="4639"/>
    <lineage>
        <taxon>Eukaryota</taxon>
        <taxon>Viridiplantae</taxon>
        <taxon>Streptophyta</taxon>
        <taxon>Embryophyta</taxon>
        <taxon>Tracheophyta</taxon>
        <taxon>Spermatophyta</taxon>
        <taxon>Magnoliopsida</taxon>
        <taxon>Liliopsida</taxon>
        <taxon>Zingiberales</taxon>
        <taxon>Musaceae</taxon>
        <taxon>Ensete</taxon>
    </lineage>
</organism>
<gene>
    <name evidence="1" type="ORF">B296_00037606</name>
</gene>
<name>A0A426ZZ27_ENSVE</name>
<reference evidence="1 2" key="1">
    <citation type="journal article" date="2014" name="Agronomy (Basel)">
        <title>A Draft Genome Sequence for Ensete ventricosum, the Drought-Tolerant Tree Against Hunger.</title>
        <authorList>
            <person name="Harrison J."/>
            <person name="Moore K.A."/>
            <person name="Paszkiewicz K."/>
            <person name="Jones T."/>
            <person name="Grant M."/>
            <person name="Ambacheew D."/>
            <person name="Muzemil S."/>
            <person name="Studholme D.J."/>
        </authorList>
    </citation>
    <scope>NUCLEOTIDE SEQUENCE [LARGE SCALE GENOMIC DNA]</scope>
</reference>
<dbReference type="AlphaFoldDB" id="A0A426ZZ27"/>
<comment type="caution">
    <text evidence="1">The sequence shown here is derived from an EMBL/GenBank/DDBJ whole genome shotgun (WGS) entry which is preliminary data.</text>
</comment>
<proteinExistence type="predicted"/>
<evidence type="ECO:0000313" key="2">
    <source>
        <dbReference type="Proteomes" id="UP000287651"/>
    </source>
</evidence>